<organism evidence="2 3">
    <name type="scientific">Aliidiomarina taiwanensis</name>
    <dbReference type="NCBI Taxonomy" id="946228"/>
    <lineage>
        <taxon>Bacteria</taxon>
        <taxon>Pseudomonadati</taxon>
        <taxon>Pseudomonadota</taxon>
        <taxon>Gammaproteobacteria</taxon>
        <taxon>Alteromonadales</taxon>
        <taxon>Idiomarinaceae</taxon>
        <taxon>Aliidiomarina</taxon>
    </lineage>
</organism>
<keyword evidence="3" id="KW-1185">Reference proteome</keyword>
<evidence type="ECO:0000256" key="1">
    <source>
        <dbReference type="SAM" id="SignalP"/>
    </source>
</evidence>
<reference evidence="2 3" key="1">
    <citation type="journal article" date="2011" name="Front. Microbiol.">
        <title>Genomic signatures of strain selection and enhancement in Bacillus atrophaeus var. globigii, a historical biowarfare simulant.</title>
        <authorList>
            <person name="Gibbons H.S."/>
            <person name="Broomall S.M."/>
            <person name="McNew L.A."/>
            <person name="Daligault H."/>
            <person name="Chapman C."/>
            <person name="Bruce D."/>
            <person name="Karavis M."/>
            <person name="Krepps M."/>
            <person name="McGregor P.A."/>
            <person name="Hong C."/>
            <person name="Park K.H."/>
            <person name="Akmal A."/>
            <person name="Feldman A."/>
            <person name="Lin J.S."/>
            <person name="Chang W.E."/>
            <person name="Higgs B.W."/>
            <person name="Demirev P."/>
            <person name="Lindquist J."/>
            <person name="Liem A."/>
            <person name="Fochler E."/>
            <person name="Read T.D."/>
            <person name="Tapia R."/>
            <person name="Johnson S."/>
            <person name="Bishop-Lilly K.A."/>
            <person name="Detter C."/>
            <person name="Han C."/>
            <person name="Sozhamannan S."/>
            <person name="Rosenzweig C.N."/>
            <person name="Skowronski E.W."/>
        </authorList>
    </citation>
    <scope>NUCLEOTIDE SEQUENCE [LARGE SCALE GENOMIC DNA]</scope>
    <source>
        <strain evidence="2 3">AIT1</strain>
    </source>
</reference>
<feature type="signal peptide" evidence="1">
    <location>
        <begin position="1"/>
        <end position="22"/>
    </location>
</feature>
<dbReference type="OrthoDB" id="6238689at2"/>
<evidence type="ECO:0008006" key="4">
    <source>
        <dbReference type="Google" id="ProtNLM"/>
    </source>
</evidence>
<feature type="chain" id="PRO_5019411540" description="Toxin co-regulated pilus biosynthesis protein Q C-terminal domain-containing protein" evidence="1">
    <location>
        <begin position="23"/>
        <end position="126"/>
    </location>
</feature>
<dbReference type="RefSeq" id="WP_126756208.1">
    <property type="nucleotide sequence ID" value="NZ_PIPQ01000001.1"/>
</dbReference>
<proteinExistence type="predicted"/>
<gene>
    <name evidence="2" type="ORF">CWE15_01060</name>
</gene>
<name>A0A432X920_9GAMM</name>
<dbReference type="EMBL" id="PIPQ01000001">
    <property type="protein sequence ID" value="RUO43820.1"/>
    <property type="molecule type" value="Genomic_DNA"/>
</dbReference>
<evidence type="ECO:0000313" key="3">
    <source>
        <dbReference type="Proteomes" id="UP000286976"/>
    </source>
</evidence>
<sequence>MRRMTRIVVGAALASTSFAVPALDHDCLPFTQPTEFASARFEPPVRYKLEAALLRPQLEKLLTEHWGVQRVVWYADNHHTWPTYFELVAPSWDQLLENLLKPYQLRVALHPNHTAVVDYMPQATQP</sequence>
<dbReference type="AlphaFoldDB" id="A0A432X920"/>
<dbReference type="Proteomes" id="UP000286976">
    <property type="component" value="Unassembled WGS sequence"/>
</dbReference>
<comment type="caution">
    <text evidence="2">The sequence shown here is derived from an EMBL/GenBank/DDBJ whole genome shotgun (WGS) entry which is preliminary data.</text>
</comment>
<evidence type="ECO:0000313" key="2">
    <source>
        <dbReference type="EMBL" id="RUO43820.1"/>
    </source>
</evidence>
<accession>A0A432X920</accession>
<keyword evidence="1" id="KW-0732">Signal</keyword>
<protein>
    <recommendedName>
        <fullName evidence="4">Toxin co-regulated pilus biosynthesis protein Q C-terminal domain-containing protein</fullName>
    </recommendedName>
</protein>